<keyword evidence="1" id="KW-0472">Membrane</keyword>
<name>A0A840EFR3_9BACT</name>
<feature type="transmembrane region" description="Helical" evidence="1">
    <location>
        <begin position="100"/>
        <end position="118"/>
    </location>
</feature>
<protein>
    <recommendedName>
        <fullName evidence="4">Tetratricopeptide repeat protein</fullName>
    </recommendedName>
</protein>
<evidence type="ECO:0000256" key="1">
    <source>
        <dbReference type="SAM" id="Phobius"/>
    </source>
</evidence>
<keyword evidence="3" id="KW-1185">Reference proteome</keyword>
<proteinExistence type="predicted"/>
<comment type="caution">
    <text evidence="2">The sequence shown here is derived from an EMBL/GenBank/DDBJ whole genome shotgun (WGS) entry which is preliminary data.</text>
</comment>
<keyword evidence="1" id="KW-1133">Transmembrane helix</keyword>
<dbReference type="RefSeq" id="WP_183496012.1">
    <property type="nucleotide sequence ID" value="NZ_JACIFF010000006.1"/>
</dbReference>
<accession>A0A840EFR3</accession>
<sequence>MSPPDNLTPKLLADIEAYYDGELSATDAGQLRAQLAQDEALSRAAAYWEAVHRHGLYGTGPRTTEADDELRKLFHGYEADIAGTGHPASVVRKLPARRSWLVIAAAVLLLLAAGWWLVDRPDPAARLAEENFVWLKREGATLGPKQDAKRGLRAYDRYDYESAYPLIITGVEEGVLDSLNLLYAGVAAFGAGEPERARDLLRELLDSGHYSSFDEAAVRYYLALAELRLGNVVAAREQLAIDAPADPEFLLRRKSLLQRMNELK</sequence>
<dbReference type="Proteomes" id="UP000576209">
    <property type="component" value="Unassembled WGS sequence"/>
</dbReference>
<evidence type="ECO:0000313" key="3">
    <source>
        <dbReference type="Proteomes" id="UP000576209"/>
    </source>
</evidence>
<dbReference type="EMBL" id="JACIFF010000006">
    <property type="protein sequence ID" value="MBB4079766.1"/>
    <property type="molecule type" value="Genomic_DNA"/>
</dbReference>
<keyword evidence="1" id="KW-0812">Transmembrane</keyword>
<evidence type="ECO:0000313" key="2">
    <source>
        <dbReference type="EMBL" id="MBB4079766.1"/>
    </source>
</evidence>
<organism evidence="2 3">
    <name type="scientific">Neolewinella aquimaris</name>
    <dbReference type="NCBI Taxonomy" id="1835722"/>
    <lineage>
        <taxon>Bacteria</taxon>
        <taxon>Pseudomonadati</taxon>
        <taxon>Bacteroidota</taxon>
        <taxon>Saprospiria</taxon>
        <taxon>Saprospirales</taxon>
        <taxon>Lewinellaceae</taxon>
        <taxon>Neolewinella</taxon>
    </lineage>
</organism>
<gene>
    <name evidence="2" type="ORF">GGR28_002393</name>
</gene>
<dbReference type="AlphaFoldDB" id="A0A840EFR3"/>
<reference evidence="2 3" key="1">
    <citation type="submission" date="2020-08" db="EMBL/GenBank/DDBJ databases">
        <title>Genomic Encyclopedia of Type Strains, Phase IV (KMG-IV): sequencing the most valuable type-strain genomes for metagenomic binning, comparative biology and taxonomic classification.</title>
        <authorList>
            <person name="Goeker M."/>
        </authorList>
    </citation>
    <scope>NUCLEOTIDE SEQUENCE [LARGE SCALE GENOMIC DNA]</scope>
    <source>
        <strain evidence="2 3">DSM 105137</strain>
    </source>
</reference>
<evidence type="ECO:0008006" key="4">
    <source>
        <dbReference type="Google" id="ProtNLM"/>
    </source>
</evidence>